<sequence length="415" mass="44980">MAESSTSQIDVDGGQINPSANVTDNAAEPANDPEQTPKTNTQPLEHVPEDDPELKLKQHNTELKAQLAKLKEENLNFKRFLKKKEQDYREVKILLADAVLSKARQDADLENQLQEEEAEQEALLASIQSSRSAQLRESYASRRARSSVYDALPSADSELDSYFGTLDTYKDAQNSTPCLVWVSPRYPGTRIWLPMRPPMAESGASSRIPTLGSSGSYLDTLDAMRMRSTMASSAAGRASTLDSSGSYLDLDAMRSTMAASAAGSKGPTIGSSASHLNTLDAYEEPMDVSSAEAAYLESVEKYDRAMRAVMAKSSAGSYPDTLDASMYMSSTTTPSGVSSRAPTANPSGSGEPSSSSKGKGKGKEKAVEPEANPMADLNAYFENRHLLSREDQRTMLETIIANMEQKKGIRQGEDL</sequence>
<feature type="compositionally biased region" description="Polar residues" evidence="2">
    <location>
        <begin position="33"/>
        <end position="43"/>
    </location>
</feature>
<keyword evidence="1" id="KW-0175">Coiled coil</keyword>
<evidence type="ECO:0000256" key="1">
    <source>
        <dbReference type="SAM" id="Coils"/>
    </source>
</evidence>
<evidence type="ECO:0000313" key="3">
    <source>
        <dbReference type="EMBL" id="KAF8902226.1"/>
    </source>
</evidence>
<keyword evidence="4" id="KW-1185">Reference proteome</keyword>
<feature type="coiled-coil region" evidence="1">
    <location>
        <begin position="53"/>
        <end position="126"/>
    </location>
</feature>
<feature type="region of interest" description="Disordered" evidence="2">
    <location>
        <begin position="1"/>
        <end position="53"/>
    </location>
</feature>
<feature type="region of interest" description="Disordered" evidence="2">
    <location>
        <begin position="329"/>
        <end position="376"/>
    </location>
</feature>
<accession>A0A9P5NQN3</accession>
<dbReference type="Proteomes" id="UP000724874">
    <property type="component" value="Unassembled WGS sequence"/>
</dbReference>
<name>A0A9P5NQN3_GYMJU</name>
<feature type="compositionally biased region" description="Low complexity" evidence="2">
    <location>
        <begin position="346"/>
        <end position="357"/>
    </location>
</feature>
<evidence type="ECO:0000256" key="2">
    <source>
        <dbReference type="SAM" id="MobiDB-lite"/>
    </source>
</evidence>
<evidence type="ECO:0000313" key="4">
    <source>
        <dbReference type="Proteomes" id="UP000724874"/>
    </source>
</evidence>
<feature type="compositionally biased region" description="Polar residues" evidence="2">
    <location>
        <begin position="329"/>
        <end position="345"/>
    </location>
</feature>
<comment type="caution">
    <text evidence="3">The sequence shown here is derived from an EMBL/GenBank/DDBJ whole genome shotgun (WGS) entry which is preliminary data.</text>
</comment>
<gene>
    <name evidence="3" type="ORF">CPB84DRAFT_1746728</name>
</gene>
<protein>
    <submittedName>
        <fullName evidence="3">Uncharacterized protein</fullName>
    </submittedName>
</protein>
<organism evidence="3 4">
    <name type="scientific">Gymnopilus junonius</name>
    <name type="common">Spectacular rustgill mushroom</name>
    <name type="synonym">Gymnopilus spectabilis subsp. junonius</name>
    <dbReference type="NCBI Taxonomy" id="109634"/>
    <lineage>
        <taxon>Eukaryota</taxon>
        <taxon>Fungi</taxon>
        <taxon>Dikarya</taxon>
        <taxon>Basidiomycota</taxon>
        <taxon>Agaricomycotina</taxon>
        <taxon>Agaricomycetes</taxon>
        <taxon>Agaricomycetidae</taxon>
        <taxon>Agaricales</taxon>
        <taxon>Agaricineae</taxon>
        <taxon>Hymenogastraceae</taxon>
        <taxon>Gymnopilus</taxon>
    </lineage>
</organism>
<dbReference type="EMBL" id="JADNYJ010000037">
    <property type="protein sequence ID" value="KAF8902226.1"/>
    <property type="molecule type" value="Genomic_DNA"/>
</dbReference>
<dbReference type="AlphaFoldDB" id="A0A9P5NQN3"/>
<proteinExistence type="predicted"/>
<reference evidence="3" key="1">
    <citation type="submission" date="2020-11" db="EMBL/GenBank/DDBJ databases">
        <authorList>
            <consortium name="DOE Joint Genome Institute"/>
            <person name="Ahrendt S."/>
            <person name="Riley R."/>
            <person name="Andreopoulos W."/>
            <person name="LaButti K."/>
            <person name="Pangilinan J."/>
            <person name="Ruiz-duenas F.J."/>
            <person name="Barrasa J.M."/>
            <person name="Sanchez-Garcia M."/>
            <person name="Camarero S."/>
            <person name="Miyauchi S."/>
            <person name="Serrano A."/>
            <person name="Linde D."/>
            <person name="Babiker R."/>
            <person name="Drula E."/>
            <person name="Ayuso-Fernandez I."/>
            <person name="Pacheco R."/>
            <person name="Padilla G."/>
            <person name="Ferreira P."/>
            <person name="Barriuso J."/>
            <person name="Kellner H."/>
            <person name="Castanera R."/>
            <person name="Alfaro M."/>
            <person name="Ramirez L."/>
            <person name="Pisabarro A.G."/>
            <person name="Kuo A."/>
            <person name="Tritt A."/>
            <person name="Lipzen A."/>
            <person name="He G."/>
            <person name="Yan M."/>
            <person name="Ng V."/>
            <person name="Cullen D."/>
            <person name="Martin F."/>
            <person name="Rosso M.-N."/>
            <person name="Henrissat B."/>
            <person name="Hibbett D."/>
            <person name="Martinez A.T."/>
            <person name="Grigoriev I.V."/>
        </authorList>
    </citation>
    <scope>NUCLEOTIDE SEQUENCE</scope>
    <source>
        <strain evidence="3">AH 44721</strain>
    </source>
</reference>